<evidence type="ECO:0000313" key="17">
    <source>
        <dbReference type="EMBL" id="MCS3678595.1"/>
    </source>
</evidence>
<evidence type="ECO:0000256" key="10">
    <source>
        <dbReference type="ARBA" id="ARBA00023098"/>
    </source>
</evidence>
<dbReference type="GO" id="GO:0008654">
    <property type="term" value="P:phospholipid biosynthetic process"/>
    <property type="evidence" value="ECO:0007669"/>
    <property type="project" value="UniProtKB-KW"/>
</dbReference>
<dbReference type="Gene3D" id="1.20.120.1760">
    <property type="match status" value="1"/>
</dbReference>
<evidence type="ECO:0000256" key="2">
    <source>
        <dbReference type="ARBA" id="ARBA00004127"/>
    </source>
</evidence>
<evidence type="ECO:0000256" key="5">
    <source>
        <dbReference type="ARBA" id="ARBA00017171"/>
    </source>
</evidence>
<keyword evidence="11 16" id="KW-0472">Membrane</keyword>
<comment type="subcellular location">
    <subcellularLocation>
        <location evidence="2">Endomembrane system</location>
        <topology evidence="2">Multi-pass membrane protein</topology>
    </subcellularLocation>
</comment>
<evidence type="ECO:0000256" key="8">
    <source>
        <dbReference type="ARBA" id="ARBA00022692"/>
    </source>
</evidence>
<evidence type="ECO:0000256" key="16">
    <source>
        <dbReference type="SAM" id="Phobius"/>
    </source>
</evidence>
<dbReference type="AlphaFoldDB" id="A0A9X2Q625"/>
<dbReference type="GO" id="GO:0003882">
    <property type="term" value="F:CDP-diacylglycerol-serine O-phosphatidyltransferase activity"/>
    <property type="evidence" value="ECO:0007669"/>
    <property type="project" value="UniProtKB-EC"/>
</dbReference>
<evidence type="ECO:0000256" key="9">
    <source>
        <dbReference type="ARBA" id="ARBA00022989"/>
    </source>
</evidence>
<feature type="transmembrane region" description="Helical" evidence="16">
    <location>
        <begin position="203"/>
        <end position="221"/>
    </location>
</feature>
<evidence type="ECO:0000256" key="12">
    <source>
        <dbReference type="ARBA" id="ARBA00023209"/>
    </source>
</evidence>
<dbReference type="NCBIfam" id="TIGR00473">
    <property type="entry name" value="pssA"/>
    <property type="match status" value="1"/>
</dbReference>
<keyword evidence="9 16" id="KW-1133">Transmembrane helix</keyword>
<keyword evidence="7 15" id="KW-0808">Transferase</keyword>
<dbReference type="Pfam" id="PF01066">
    <property type="entry name" value="CDP-OH_P_transf"/>
    <property type="match status" value="1"/>
</dbReference>
<keyword evidence="8 16" id="KW-0812">Transmembrane</keyword>
<sequence>MIDLFGADRAGSTARADDRSARPASVRRRLRVYRSARREQRGDRPPPRVAVPSFFTLMNLLCGFMALTQVADAAFVLACWLIVLAGFFDLLDGVMARLTGADSPFGVQLDSLSDIVSFGVAPSFLLYGYVLDTFNPLGMIVAALPALCGAVRLARYNMTADESDKEGFEGLPIPGQAIAVVALILAAENSAWDGRFALDSLRVVLPVVIVLSGLMVSSIRFDAIPMPSLEAVRTHPSKIAAYGLAGLLIVGLQERGLLIVLTAYLLHGVGRALYKLVRALVAPVPDERLGS</sequence>
<dbReference type="Proteomes" id="UP001155027">
    <property type="component" value="Unassembled WGS sequence"/>
</dbReference>
<evidence type="ECO:0000256" key="6">
    <source>
        <dbReference type="ARBA" id="ARBA00022516"/>
    </source>
</evidence>
<keyword evidence="13" id="KW-1208">Phospholipid metabolism</keyword>
<dbReference type="RefSeq" id="WP_259080700.1">
    <property type="nucleotide sequence ID" value="NZ_JANUAU010000008.1"/>
</dbReference>
<dbReference type="InterPro" id="IPR000462">
    <property type="entry name" value="CDP-OH_P_trans"/>
</dbReference>
<evidence type="ECO:0000256" key="11">
    <source>
        <dbReference type="ARBA" id="ARBA00023136"/>
    </source>
</evidence>
<dbReference type="GO" id="GO:0012505">
    <property type="term" value="C:endomembrane system"/>
    <property type="evidence" value="ECO:0007669"/>
    <property type="project" value="UniProtKB-SubCell"/>
</dbReference>
<keyword evidence="6" id="KW-0444">Lipid biosynthesis</keyword>
<name>A0A9X2Q625_9BACT</name>
<reference evidence="17" key="1">
    <citation type="submission" date="2022-08" db="EMBL/GenBank/DDBJ databases">
        <title>Genomic Encyclopedia of Type Strains, Phase V (KMG-V): Genome sequencing to study the core and pangenomes of soil and plant-associated prokaryotes.</title>
        <authorList>
            <person name="Whitman W."/>
        </authorList>
    </citation>
    <scope>NUCLEOTIDE SEQUENCE</scope>
    <source>
        <strain evidence="17">0</strain>
    </source>
</reference>
<dbReference type="InterPro" id="IPR004533">
    <property type="entry name" value="CDP-diaglyc--ser_O-PTrfase"/>
</dbReference>
<dbReference type="InterPro" id="IPR043130">
    <property type="entry name" value="CDP-OH_PTrfase_TM_dom"/>
</dbReference>
<evidence type="ECO:0000256" key="4">
    <source>
        <dbReference type="ARBA" id="ARBA00013174"/>
    </source>
</evidence>
<dbReference type="GO" id="GO:0016020">
    <property type="term" value="C:membrane"/>
    <property type="evidence" value="ECO:0007669"/>
    <property type="project" value="InterPro"/>
</dbReference>
<dbReference type="PROSITE" id="PS00379">
    <property type="entry name" value="CDP_ALCOHOL_P_TRANSF"/>
    <property type="match status" value="1"/>
</dbReference>
<comment type="caution">
    <text evidence="17">The sequence shown here is derived from an EMBL/GenBank/DDBJ whole genome shotgun (WGS) entry which is preliminary data.</text>
</comment>
<evidence type="ECO:0000256" key="7">
    <source>
        <dbReference type="ARBA" id="ARBA00022679"/>
    </source>
</evidence>
<evidence type="ECO:0000256" key="15">
    <source>
        <dbReference type="RuleBase" id="RU003750"/>
    </source>
</evidence>
<evidence type="ECO:0000256" key="14">
    <source>
        <dbReference type="ARBA" id="ARBA00032361"/>
    </source>
</evidence>
<dbReference type="InterPro" id="IPR050324">
    <property type="entry name" value="CDP-alcohol_PTase-I"/>
</dbReference>
<evidence type="ECO:0000256" key="3">
    <source>
        <dbReference type="ARBA" id="ARBA00010441"/>
    </source>
</evidence>
<comment type="catalytic activity">
    <reaction evidence="1">
        <text>a CDP-1,2-diacyl-sn-glycerol + L-serine = a 1,2-diacyl-sn-glycero-3-phospho-L-serine + CMP + H(+)</text>
        <dbReference type="Rhea" id="RHEA:16913"/>
        <dbReference type="ChEBI" id="CHEBI:15378"/>
        <dbReference type="ChEBI" id="CHEBI:33384"/>
        <dbReference type="ChEBI" id="CHEBI:57262"/>
        <dbReference type="ChEBI" id="CHEBI:58332"/>
        <dbReference type="ChEBI" id="CHEBI:60377"/>
        <dbReference type="EC" id="2.7.8.8"/>
    </reaction>
</comment>
<evidence type="ECO:0000256" key="1">
    <source>
        <dbReference type="ARBA" id="ARBA00000287"/>
    </source>
</evidence>
<keyword evidence="10" id="KW-0443">Lipid metabolism</keyword>
<protein>
    <recommendedName>
        <fullName evidence="5">CDP-diacylglycerol--serine O-phosphatidyltransferase</fullName>
        <ecNumber evidence="4">2.7.8.8</ecNumber>
    </recommendedName>
    <alternativeName>
        <fullName evidence="14">Phosphatidylserine synthase</fullName>
    </alternativeName>
</protein>
<feature type="transmembrane region" description="Helical" evidence="16">
    <location>
        <begin position="136"/>
        <end position="154"/>
    </location>
</feature>
<dbReference type="PANTHER" id="PTHR14269:SF61">
    <property type="entry name" value="CDP-DIACYLGLYCEROL--SERINE O-PHOSPHATIDYLTRANSFERASE"/>
    <property type="match status" value="1"/>
</dbReference>
<organism evidence="17 18">
    <name type="scientific">Salinibacter ruber</name>
    <dbReference type="NCBI Taxonomy" id="146919"/>
    <lineage>
        <taxon>Bacteria</taxon>
        <taxon>Pseudomonadati</taxon>
        <taxon>Rhodothermota</taxon>
        <taxon>Rhodothermia</taxon>
        <taxon>Rhodothermales</taxon>
        <taxon>Salinibacteraceae</taxon>
        <taxon>Salinibacter</taxon>
    </lineage>
</organism>
<gene>
    <name evidence="17" type="ORF">GGP71_002534</name>
</gene>
<dbReference type="EMBL" id="JANUAU010000008">
    <property type="protein sequence ID" value="MCS3678595.1"/>
    <property type="molecule type" value="Genomic_DNA"/>
</dbReference>
<accession>A0A9X2Q625</accession>
<comment type="similarity">
    <text evidence="3 15">Belongs to the CDP-alcohol phosphatidyltransferase class-I family.</text>
</comment>
<keyword evidence="12" id="KW-0594">Phospholipid biosynthesis</keyword>
<dbReference type="EC" id="2.7.8.8" evidence="4"/>
<evidence type="ECO:0000313" key="18">
    <source>
        <dbReference type="Proteomes" id="UP001155027"/>
    </source>
</evidence>
<dbReference type="InterPro" id="IPR048254">
    <property type="entry name" value="CDP_ALCOHOL_P_TRANSF_CS"/>
</dbReference>
<feature type="transmembrane region" description="Helical" evidence="16">
    <location>
        <begin position="241"/>
        <end position="266"/>
    </location>
</feature>
<proteinExistence type="inferred from homology"/>
<feature type="transmembrane region" description="Helical" evidence="16">
    <location>
        <begin position="73"/>
        <end position="91"/>
    </location>
</feature>
<dbReference type="PANTHER" id="PTHR14269">
    <property type="entry name" value="CDP-DIACYLGLYCEROL--GLYCEROL-3-PHOSPHATE 3-PHOSPHATIDYLTRANSFERASE-RELATED"/>
    <property type="match status" value="1"/>
</dbReference>
<evidence type="ECO:0000256" key="13">
    <source>
        <dbReference type="ARBA" id="ARBA00023264"/>
    </source>
</evidence>